<comment type="caution">
    <text evidence="1">The sequence shown here is derived from an EMBL/GenBank/DDBJ whole genome shotgun (WGS) entry which is preliminary data.</text>
</comment>
<dbReference type="PANTHER" id="PTHR38433">
    <property type="match status" value="1"/>
</dbReference>
<sequence>MAEPIEHQVTPPKIGPDAHEELEKLLQTLHEHGVLRFANDIVGANQSVAKVLVDGLNKEGSLNAMQNLSALMMALSTIPPERFYKVVFSLRDAMNAAGEQREKTDDDEAPGFTGAYRLLHDDELWQAITPLLEALKAFGRGMDREVDKPITDFTGKPSSA</sequence>
<dbReference type="AlphaFoldDB" id="A0A420WUQ9"/>
<evidence type="ECO:0000313" key="1">
    <source>
        <dbReference type="EMBL" id="RKQ97185.1"/>
    </source>
</evidence>
<organism evidence="1 2">
    <name type="scientific">Kushneria sinocarnis</name>
    <dbReference type="NCBI Taxonomy" id="595502"/>
    <lineage>
        <taxon>Bacteria</taxon>
        <taxon>Pseudomonadati</taxon>
        <taxon>Pseudomonadota</taxon>
        <taxon>Gammaproteobacteria</taxon>
        <taxon>Oceanospirillales</taxon>
        <taxon>Halomonadaceae</taxon>
        <taxon>Kushneria</taxon>
    </lineage>
</organism>
<dbReference type="PANTHER" id="PTHR38433:SF1">
    <property type="entry name" value="DUF1641 DOMAIN-CONTAINING PROTEIN"/>
    <property type="match status" value="1"/>
</dbReference>
<name>A0A420WUQ9_9GAMM</name>
<keyword evidence="2" id="KW-1185">Reference proteome</keyword>
<protein>
    <submittedName>
        <fullName evidence="1">Uncharacterized protein YjgD (DUF1641 family)</fullName>
    </submittedName>
</protein>
<dbReference type="Proteomes" id="UP000281975">
    <property type="component" value="Unassembled WGS sequence"/>
</dbReference>
<gene>
    <name evidence="1" type="ORF">C7446_2607</name>
</gene>
<dbReference type="RefSeq" id="WP_121173516.1">
    <property type="nucleotide sequence ID" value="NZ_RBIN01000007.1"/>
</dbReference>
<dbReference type="OrthoDB" id="5795508at2"/>
<dbReference type="EMBL" id="RBIN01000007">
    <property type="protein sequence ID" value="RKQ97185.1"/>
    <property type="molecule type" value="Genomic_DNA"/>
</dbReference>
<proteinExistence type="predicted"/>
<evidence type="ECO:0000313" key="2">
    <source>
        <dbReference type="Proteomes" id="UP000281975"/>
    </source>
</evidence>
<reference evidence="1 2" key="1">
    <citation type="submission" date="2018-10" db="EMBL/GenBank/DDBJ databases">
        <title>Genomic Encyclopedia of Type Strains, Phase IV (KMG-IV): sequencing the most valuable type-strain genomes for metagenomic binning, comparative biology and taxonomic classification.</title>
        <authorList>
            <person name="Goeker M."/>
        </authorList>
    </citation>
    <scope>NUCLEOTIDE SEQUENCE [LARGE SCALE GENOMIC DNA]</scope>
    <source>
        <strain evidence="1 2">DSM 23229</strain>
    </source>
</reference>
<accession>A0A420WUQ9</accession>